<feature type="non-terminal residue" evidence="1">
    <location>
        <position position="51"/>
    </location>
</feature>
<comment type="caution">
    <text evidence="1">The sequence shown here is derived from an EMBL/GenBank/DDBJ whole genome shotgun (WGS) entry which is preliminary data.</text>
</comment>
<accession>A0A699XXT8</accession>
<name>A0A699XXT8_TANCI</name>
<dbReference type="EMBL" id="BKCJ011961928">
    <property type="protein sequence ID" value="GFD63130.1"/>
    <property type="molecule type" value="Genomic_DNA"/>
</dbReference>
<organism evidence="1">
    <name type="scientific">Tanacetum cinerariifolium</name>
    <name type="common">Dalmatian daisy</name>
    <name type="synonym">Chrysanthemum cinerariifolium</name>
    <dbReference type="NCBI Taxonomy" id="118510"/>
    <lineage>
        <taxon>Eukaryota</taxon>
        <taxon>Viridiplantae</taxon>
        <taxon>Streptophyta</taxon>
        <taxon>Embryophyta</taxon>
        <taxon>Tracheophyta</taxon>
        <taxon>Spermatophyta</taxon>
        <taxon>Magnoliopsida</taxon>
        <taxon>eudicotyledons</taxon>
        <taxon>Gunneridae</taxon>
        <taxon>Pentapetalae</taxon>
        <taxon>asterids</taxon>
        <taxon>campanulids</taxon>
        <taxon>Asterales</taxon>
        <taxon>Asteraceae</taxon>
        <taxon>Asteroideae</taxon>
        <taxon>Anthemideae</taxon>
        <taxon>Anthemidinae</taxon>
        <taxon>Tanacetum</taxon>
    </lineage>
</organism>
<evidence type="ECO:0000313" key="1">
    <source>
        <dbReference type="EMBL" id="GFD63130.1"/>
    </source>
</evidence>
<dbReference type="AlphaFoldDB" id="A0A699XXT8"/>
<protein>
    <submittedName>
        <fullName evidence="1">RNA-binding protein 1</fullName>
    </submittedName>
</protein>
<gene>
    <name evidence="1" type="ORF">Tci_935099</name>
</gene>
<proteinExistence type="predicted"/>
<sequence>MPADQLMEEIDMVVAHQAALVAQLKARFSGECSRSVQKDEEIALLKAQLAD</sequence>
<reference evidence="1" key="1">
    <citation type="journal article" date="2019" name="Sci. Rep.">
        <title>Draft genome of Tanacetum cinerariifolium, the natural source of mosquito coil.</title>
        <authorList>
            <person name="Yamashiro T."/>
            <person name="Shiraishi A."/>
            <person name="Satake H."/>
            <person name="Nakayama K."/>
        </authorList>
    </citation>
    <scope>NUCLEOTIDE SEQUENCE</scope>
</reference>